<gene>
    <name evidence="1" type="ORF">SAMN02927897_01932</name>
</gene>
<name>A0A1G4Y4M3_9ENTR</name>
<dbReference type="RefSeq" id="WP_065369409.1">
    <property type="nucleotide sequence ID" value="NZ_CP016337.1"/>
</dbReference>
<dbReference type="EMBL" id="FMUI01000005">
    <property type="protein sequence ID" value="SCX48481.1"/>
    <property type="molecule type" value="Genomic_DNA"/>
</dbReference>
<proteinExistence type="predicted"/>
<accession>A0A1G4Y4M3</accession>
<reference evidence="1 2" key="1">
    <citation type="submission" date="2016-10" db="EMBL/GenBank/DDBJ databases">
        <authorList>
            <person name="Varghese N."/>
            <person name="Submissions S."/>
        </authorList>
    </citation>
    <scope>NUCLEOTIDE SEQUENCE [LARGE SCALE GENOMIC DNA]</scope>
    <source>
        <strain evidence="1 2">CGMCC 1.12102</strain>
    </source>
</reference>
<evidence type="ECO:0000313" key="1">
    <source>
        <dbReference type="EMBL" id="SCX48481.1"/>
    </source>
</evidence>
<dbReference type="GeneID" id="41537063"/>
<comment type="caution">
    <text evidence="1">The sequence shown here is derived from an EMBL/GenBank/DDBJ whole genome shotgun (WGS) entry which is preliminary data.</text>
</comment>
<sequence>MFIESSPDELDLLAFFESSPVCLDKDAGSFLYEYSDDYGFCVQFSYSIAAGWIQYNLTSGQHENAHSYIEGVSSFSIRNDKSGEYLYAESRHGEFLTRIEVRIKPYVVVNSSVLIM</sequence>
<dbReference type="Proteomes" id="UP000183569">
    <property type="component" value="Unassembled WGS sequence"/>
</dbReference>
<dbReference type="AlphaFoldDB" id="A0A1G4Y4M3"/>
<dbReference type="CDD" id="cd20698">
    <property type="entry name" value="CdiI_Kp-like"/>
    <property type="match status" value="1"/>
</dbReference>
<organism evidence="1 2">
    <name type="scientific">Kosakonia sacchari</name>
    <dbReference type="NCBI Taxonomy" id="1158459"/>
    <lineage>
        <taxon>Bacteria</taxon>
        <taxon>Pseudomonadati</taxon>
        <taxon>Pseudomonadota</taxon>
        <taxon>Gammaproteobacteria</taxon>
        <taxon>Enterobacterales</taxon>
        <taxon>Enterobacteriaceae</taxon>
        <taxon>Kosakonia</taxon>
    </lineage>
</organism>
<protein>
    <submittedName>
        <fullName evidence="1">Uncharacterized protein</fullName>
    </submittedName>
</protein>
<evidence type="ECO:0000313" key="2">
    <source>
        <dbReference type="Proteomes" id="UP000183569"/>
    </source>
</evidence>